<name>A0A2P8DFJ8_9ACTN</name>
<proteinExistence type="predicted"/>
<dbReference type="Gene3D" id="2.40.10.480">
    <property type="match status" value="1"/>
</dbReference>
<dbReference type="InterPro" id="IPR011047">
    <property type="entry name" value="Quinoprotein_ADH-like_sf"/>
</dbReference>
<accession>A0A2P8DFJ8</accession>
<organism evidence="2 3">
    <name type="scientific">Murinocardiopsis flavida</name>
    <dbReference type="NCBI Taxonomy" id="645275"/>
    <lineage>
        <taxon>Bacteria</taxon>
        <taxon>Bacillati</taxon>
        <taxon>Actinomycetota</taxon>
        <taxon>Actinomycetes</taxon>
        <taxon>Streptosporangiales</taxon>
        <taxon>Nocardiopsidaceae</taxon>
        <taxon>Murinocardiopsis</taxon>
    </lineage>
</organism>
<dbReference type="InterPro" id="IPR015943">
    <property type="entry name" value="WD40/YVTN_repeat-like_dom_sf"/>
</dbReference>
<feature type="domain" description="Pyrrolo-quinoline quinone repeat" evidence="1">
    <location>
        <begin position="21"/>
        <end position="95"/>
    </location>
</feature>
<evidence type="ECO:0000259" key="1">
    <source>
        <dbReference type="Pfam" id="PF13360"/>
    </source>
</evidence>
<dbReference type="SUPFAM" id="SSF50998">
    <property type="entry name" value="Quinoprotein alcohol dehydrogenase-like"/>
    <property type="match status" value="2"/>
</dbReference>
<evidence type="ECO:0000313" key="2">
    <source>
        <dbReference type="EMBL" id="PSK95986.1"/>
    </source>
</evidence>
<dbReference type="PANTHER" id="PTHR34512:SF30">
    <property type="entry name" value="OUTER MEMBRANE PROTEIN ASSEMBLY FACTOR BAMB"/>
    <property type="match status" value="1"/>
</dbReference>
<dbReference type="InterPro" id="IPR018391">
    <property type="entry name" value="PQQ_b-propeller_rpt"/>
</dbReference>
<dbReference type="Pfam" id="PF13360">
    <property type="entry name" value="PQQ_2"/>
    <property type="match status" value="4"/>
</dbReference>
<dbReference type="Gene3D" id="2.130.10.10">
    <property type="entry name" value="YVTN repeat-like/Quinoprotein amine dehydrogenase"/>
    <property type="match status" value="1"/>
</dbReference>
<dbReference type="OrthoDB" id="3431096at2"/>
<protein>
    <submittedName>
        <fullName evidence="2">Outer membrane protein assembly factor BamB</fullName>
    </submittedName>
</protein>
<dbReference type="AlphaFoldDB" id="A0A2P8DFJ8"/>
<dbReference type="Gene3D" id="2.40.128.630">
    <property type="match status" value="1"/>
</dbReference>
<keyword evidence="3" id="KW-1185">Reference proteome</keyword>
<reference evidence="2 3" key="1">
    <citation type="submission" date="2018-03" db="EMBL/GenBank/DDBJ databases">
        <title>Genomic Encyclopedia of Archaeal and Bacterial Type Strains, Phase II (KMG-II): from individual species to whole genera.</title>
        <authorList>
            <person name="Goeker M."/>
        </authorList>
    </citation>
    <scope>NUCLEOTIDE SEQUENCE [LARGE SCALE GENOMIC DNA]</scope>
    <source>
        <strain evidence="2 3">DSM 45312</strain>
    </source>
</reference>
<dbReference type="InterPro" id="IPR002372">
    <property type="entry name" value="PQQ_rpt_dom"/>
</dbReference>
<feature type="domain" description="Pyrrolo-quinoline quinone repeat" evidence="1">
    <location>
        <begin position="200"/>
        <end position="312"/>
    </location>
</feature>
<dbReference type="RefSeq" id="WP_106584427.1">
    <property type="nucleotide sequence ID" value="NZ_PYGA01000013.1"/>
</dbReference>
<dbReference type="SMART" id="SM00564">
    <property type="entry name" value="PQQ"/>
    <property type="match status" value="8"/>
</dbReference>
<evidence type="ECO:0000313" key="3">
    <source>
        <dbReference type="Proteomes" id="UP000240542"/>
    </source>
</evidence>
<dbReference type="EMBL" id="PYGA01000013">
    <property type="protein sequence ID" value="PSK95986.1"/>
    <property type="molecule type" value="Genomic_DNA"/>
</dbReference>
<dbReference type="PANTHER" id="PTHR34512">
    <property type="entry name" value="CELL SURFACE PROTEIN"/>
    <property type="match status" value="1"/>
</dbReference>
<sequence length="391" mass="41321">MHYRGDAARTGVFEPSDPLPGFQPWSVRTGGPIDWSPVVADGTVYAGSCDHKVYALDARTGQRRWRFTVHNGPTTMAGAPAVAVHDGTVYAASTSDPVRTGVVFALDAATGRVVWRRDLPAGVRSSPAVVDGALYVGCDDESLYRIDAATGDTQWRAAMPGPCGTASPAVADGRVFMKVRAASYQLGLADALHADGDPAQVMALDAATGDLLWSHALRERNAGPDTGAVRDGVLYIGSSSGELSALSAETGTPLWTLLTQKRTIATGQHISGFTEPAVTADRVYTGGQNGMLSAFDRKTALRRWYQEHTWPYGAAAVAGSTVYTARRDGLLSASSAKTGDPVWAAVLLGGRDCTAPTVAHGAVYVGSGSWIAAYDAETGATPRRSRWWHRR</sequence>
<comment type="caution">
    <text evidence="2">The sequence shown here is derived from an EMBL/GenBank/DDBJ whole genome shotgun (WGS) entry which is preliminary data.</text>
</comment>
<dbReference type="Proteomes" id="UP000240542">
    <property type="component" value="Unassembled WGS sequence"/>
</dbReference>
<feature type="domain" description="Pyrrolo-quinoline quinone repeat" evidence="1">
    <location>
        <begin position="100"/>
        <end position="177"/>
    </location>
</feature>
<feature type="domain" description="Pyrrolo-quinoline quinone repeat" evidence="1">
    <location>
        <begin position="314"/>
        <end position="381"/>
    </location>
</feature>
<gene>
    <name evidence="2" type="ORF">CLV63_113149</name>
</gene>